<feature type="compositionally biased region" description="Polar residues" evidence="1">
    <location>
        <begin position="190"/>
        <end position="200"/>
    </location>
</feature>
<evidence type="ECO:0000313" key="3">
    <source>
        <dbReference type="Proteomes" id="UP000654370"/>
    </source>
</evidence>
<feature type="compositionally biased region" description="Basic and acidic residues" evidence="1">
    <location>
        <begin position="174"/>
        <end position="186"/>
    </location>
</feature>
<proteinExistence type="predicted"/>
<feature type="region of interest" description="Disordered" evidence="1">
    <location>
        <begin position="338"/>
        <end position="498"/>
    </location>
</feature>
<feature type="region of interest" description="Disordered" evidence="1">
    <location>
        <begin position="133"/>
        <end position="242"/>
    </location>
</feature>
<feature type="compositionally biased region" description="Polar residues" evidence="1">
    <location>
        <begin position="484"/>
        <end position="498"/>
    </location>
</feature>
<dbReference type="OrthoDB" id="2290708at2759"/>
<feature type="compositionally biased region" description="Low complexity" evidence="1">
    <location>
        <begin position="309"/>
        <end position="319"/>
    </location>
</feature>
<feature type="compositionally biased region" description="Basic and acidic residues" evidence="1">
    <location>
        <begin position="536"/>
        <end position="545"/>
    </location>
</feature>
<accession>A0A8H7UER3</accession>
<comment type="caution">
    <text evidence="2">The sequence shown here is derived from an EMBL/GenBank/DDBJ whole genome shotgun (WGS) entry which is preliminary data.</text>
</comment>
<feature type="region of interest" description="Disordered" evidence="1">
    <location>
        <begin position="282"/>
        <end position="322"/>
    </location>
</feature>
<feature type="compositionally biased region" description="Polar residues" evidence="1">
    <location>
        <begin position="299"/>
        <end position="308"/>
    </location>
</feature>
<organism evidence="2 3">
    <name type="scientific">Mortierella isabellina</name>
    <name type="common">Filamentous fungus</name>
    <name type="synonym">Umbelopsis isabellina</name>
    <dbReference type="NCBI Taxonomy" id="91625"/>
    <lineage>
        <taxon>Eukaryota</taxon>
        <taxon>Fungi</taxon>
        <taxon>Fungi incertae sedis</taxon>
        <taxon>Mucoromycota</taxon>
        <taxon>Mucoromycotina</taxon>
        <taxon>Umbelopsidomycetes</taxon>
        <taxon>Umbelopsidales</taxon>
        <taxon>Umbelopsidaceae</taxon>
        <taxon>Umbelopsis</taxon>
    </lineage>
</organism>
<reference evidence="2" key="1">
    <citation type="submission" date="2020-12" db="EMBL/GenBank/DDBJ databases">
        <title>Metabolic potential, ecology and presence of endohyphal bacteria is reflected in genomic diversity of Mucoromycotina.</title>
        <authorList>
            <person name="Muszewska A."/>
            <person name="Okrasinska A."/>
            <person name="Steczkiewicz K."/>
            <person name="Drgas O."/>
            <person name="Orlowska M."/>
            <person name="Perlinska-Lenart U."/>
            <person name="Aleksandrzak-Piekarczyk T."/>
            <person name="Szatraj K."/>
            <person name="Zielenkiewicz U."/>
            <person name="Pilsyk S."/>
            <person name="Malc E."/>
            <person name="Mieczkowski P."/>
            <person name="Kruszewska J.S."/>
            <person name="Biernat P."/>
            <person name="Pawlowska J."/>
        </authorList>
    </citation>
    <scope>NUCLEOTIDE SEQUENCE</scope>
    <source>
        <strain evidence="2">WA0000067209</strain>
    </source>
</reference>
<evidence type="ECO:0000313" key="2">
    <source>
        <dbReference type="EMBL" id="KAG2180275.1"/>
    </source>
</evidence>
<evidence type="ECO:0000256" key="1">
    <source>
        <dbReference type="SAM" id="MobiDB-lite"/>
    </source>
</evidence>
<dbReference type="Proteomes" id="UP000654370">
    <property type="component" value="Unassembled WGS sequence"/>
</dbReference>
<dbReference type="EMBL" id="JAEPQZ010000006">
    <property type="protein sequence ID" value="KAG2180275.1"/>
    <property type="molecule type" value="Genomic_DNA"/>
</dbReference>
<gene>
    <name evidence="2" type="ORF">INT43_004064</name>
</gene>
<feature type="region of interest" description="Disordered" evidence="1">
    <location>
        <begin position="511"/>
        <end position="545"/>
    </location>
</feature>
<dbReference type="AlphaFoldDB" id="A0A8H7UER3"/>
<feature type="compositionally biased region" description="Basic and acidic residues" evidence="1">
    <location>
        <begin position="365"/>
        <end position="380"/>
    </location>
</feature>
<name>A0A8H7UER3_MORIS</name>
<feature type="compositionally biased region" description="Basic and acidic residues" evidence="1">
    <location>
        <begin position="133"/>
        <end position="145"/>
    </location>
</feature>
<keyword evidence="3" id="KW-1185">Reference proteome</keyword>
<protein>
    <submittedName>
        <fullName evidence="2">Uncharacterized protein</fullName>
    </submittedName>
</protein>
<sequence length="545" mass="60084">MPLHSHRLQPQSSATREVELQYDKVDAEASSILIALANHNRKEQHASEMAAASAMKSLAAATRQDLSCASFLAATKRSVPVIDEMILNAIPMGYPFVNALMQYRQEKEIAAKPGYSSTKDPILLLAAAAAAVDKDNQENVPERHRASSINYERASAPDTKTESDLQGNQLSAYEESRPSYHNETHKRYTSPPTSESSNTMHHQDHHRMMHPSRDLPFRNPSLTQTSTSAQPPPAPTPARSSDRANVFSHQYLSMKQNPKIKRNAMHAYITYMIYADLSHNQTSGMKDVKSSSRVKPGSAPTSSGNQNYSATSTLSSSSTPVYYNTSEKDARYAYRREEKPYPPSSRGYHGYSQPTDPPSSRTHSYHSESYSHRSQPENDRSNGSMGRMPTSSLPPLPSSNGSPNTTRSPYGSDYYSSQQRPTSSWSRSPVPPPPSLPPLHGYSSSRNISPTIRPSILPPPQTSSASESRSSIPPPLPLPKSTRDQANAPSSSQVPNNNIFHRPLTAFLWSDGAAPARPPMNDRILPPVPKNSGDPMRSDSYYERP</sequence>
<feature type="compositionally biased region" description="Low complexity" evidence="1">
    <location>
        <begin position="462"/>
        <end position="471"/>
    </location>
</feature>